<dbReference type="AlphaFoldDB" id="X1RPJ4"/>
<proteinExistence type="predicted"/>
<keyword evidence="1" id="KW-0472">Membrane</keyword>
<feature type="transmembrane region" description="Helical" evidence="1">
    <location>
        <begin position="74"/>
        <end position="94"/>
    </location>
</feature>
<evidence type="ECO:0000256" key="1">
    <source>
        <dbReference type="SAM" id="Phobius"/>
    </source>
</evidence>
<comment type="caution">
    <text evidence="2">The sequence shown here is derived from an EMBL/GenBank/DDBJ whole genome shotgun (WGS) entry which is preliminary data.</text>
</comment>
<feature type="transmembrane region" description="Helical" evidence="1">
    <location>
        <begin position="6"/>
        <end position="30"/>
    </location>
</feature>
<sequence length="146" mass="15842">MNFLKTFIISLVIYLGLNTIFTLIAVFTVAGFPTTDIMLIITMIFAPIFTFPGAAWSTEGIVPLLTSTDFFTDFMLFLGLVIPPLVTIIVASFLGDNNKTVFGAWLLTALITSVVYAILLGIGQLVSAYLALDWFAKVALYGDLGT</sequence>
<feature type="transmembrane region" description="Helical" evidence="1">
    <location>
        <begin position="106"/>
        <end position="132"/>
    </location>
</feature>
<keyword evidence="1" id="KW-1133">Transmembrane helix</keyword>
<keyword evidence="1" id="KW-0812">Transmembrane</keyword>
<evidence type="ECO:0000313" key="2">
    <source>
        <dbReference type="EMBL" id="GAI82558.1"/>
    </source>
</evidence>
<protein>
    <submittedName>
        <fullName evidence="2">Uncharacterized protein</fullName>
    </submittedName>
</protein>
<name>X1RPJ4_9ZZZZ</name>
<feature type="non-terminal residue" evidence="2">
    <location>
        <position position="146"/>
    </location>
</feature>
<accession>X1RPJ4</accession>
<reference evidence="2" key="1">
    <citation type="journal article" date="2014" name="Front. Microbiol.">
        <title>High frequency of phylogenetically diverse reductive dehalogenase-homologous genes in deep subseafloor sedimentary metagenomes.</title>
        <authorList>
            <person name="Kawai M."/>
            <person name="Futagami T."/>
            <person name="Toyoda A."/>
            <person name="Takaki Y."/>
            <person name="Nishi S."/>
            <person name="Hori S."/>
            <person name="Arai W."/>
            <person name="Tsubouchi T."/>
            <person name="Morono Y."/>
            <person name="Uchiyama I."/>
            <person name="Ito T."/>
            <person name="Fujiyama A."/>
            <person name="Inagaki F."/>
            <person name="Takami H."/>
        </authorList>
    </citation>
    <scope>NUCLEOTIDE SEQUENCE</scope>
    <source>
        <strain evidence="2">Expedition CK06-06</strain>
    </source>
</reference>
<feature type="transmembrane region" description="Helical" evidence="1">
    <location>
        <begin position="37"/>
        <end position="54"/>
    </location>
</feature>
<organism evidence="2">
    <name type="scientific">marine sediment metagenome</name>
    <dbReference type="NCBI Taxonomy" id="412755"/>
    <lineage>
        <taxon>unclassified sequences</taxon>
        <taxon>metagenomes</taxon>
        <taxon>ecological metagenomes</taxon>
    </lineage>
</organism>
<gene>
    <name evidence="2" type="ORF">S12H4_12217</name>
</gene>
<dbReference type="EMBL" id="BARW01005723">
    <property type="protein sequence ID" value="GAI82558.1"/>
    <property type="molecule type" value="Genomic_DNA"/>
</dbReference>